<dbReference type="EMBL" id="CCSD01000056">
    <property type="protein sequence ID" value="CDZ89081.1"/>
    <property type="molecule type" value="Genomic_DNA"/>
</dbReference>
<protein>
    <submittedName>
        <fullName evidence="1">Uncharacterized protein</fullName>
    </submittedName>
</protein>
<name>A0A098BMY7_9NOCA</name>
<proteinExistence type="predicted"/>
<sequence length="93" mass="9912">MQVLLRAVVVAEPAALVVPEDRVAVRASALGQLVPGPQVPQRRDHAGYIAESDRPLPPLVTAHYLRAQEEPSTQIGPTSAKEVGPILCCLRLG</sequence>
<dbReference type="AlphaFoldDB" id="A0A098BMY7"/>
<reference evidence="1 2" key="1">
    <citation type="journal article" date="2014" name="Genome Announc.">
        <title>Draft Genome Sequence of Propane- and Butane-Oxidizing Actinobacterium Rhodococcus ruber IEGM 231.</title>
        <authorList>
            <person name="Ivshina I.B."/>
            <person name="Kuyukina M.S."/>
            <person name="Krivoruchko A.V."/>
            <person name="Barbe V."/>
            <person name="Fischer C."/>
        </authorList>
    </citation>
    <scope>NUCLEOTIDE SEQUENCE [LARGE SCALE GENOMIC DNA]</scope>
</reference>
<organism evidence="1 2">
    <name type="scientific">Rhodococcus ruber</name>
    <dbReference type="NCBI Taxonomy" id="1830"/>
    <lineage>
        <taxon>Bacteria</taxon>
        <taxon>Bacillati</taxon>
        <taxon>Actinomycetota</taxon>
        <taxon>Actinomycetes</taxon>
        <taxon>Mycobacteriales</taxon>
        <taxon>Nocardiaceae</taxon>
        <taxon>Rhodococcus</taxon>
    </lineage>
</organism>
<dbReference type="Proteomes" id="UP000042997">
    <property type="component" value="Unassembled WGS sequence"/>
</dbReference>
<accession>A0A098BMY7</accession>
<evidence type="ECO:0000313" key="2">
    <source>
        <dbReference type="Proteomes" id="UP000042997"/>
    </source>
</evidence>
<gene>
    <name evidence="1" type="ORF">RHRU231_450248</name>
</gene>
<evidence type="ECO:0000313" key="1">
    <source>
        <dbReference type="EMBL" id="CDZ89081.1"/>
    </source>
</evidence>